<dbReference type="CDD" id="cd02440">
    <property type="entry name" value="AdoMet_MTases"/>
    <property type="match status" value="1"/>
</dbReference>
<dbReference type="GO" id="GO:0008168">
    <property type="term" value="F:methyltransferase activity"/>
    <property type="evidence" value="ECO:0007669"/>
    <property type="project" value="UniProtKB-KW"/>
</dbReference>
<dbReference type="Gene3D" id="3.40.50.150">
    <property type="entry name" value="Vaccinia Virus protein VP39"/>
    <property type="match status" value="1"/>
</dbReference>
<comment type="caution">
    <text evidence="3">The sequence shown here is derived from an EMBL/GenBank/DDBJ whole genome shotgun (WGS) entry which is preliminary data.</text>
</comment>
<organism evidence="3 4">
    <name type="scientific">Fodinibius halophilus</name>
    <dbReference type="NCBI Taxonomy" id="1736908"/>
    <lineage>
        <taxon>Bacteria</taxon>
        <taxon>Pseudomonadati</taxon>
        <taxon>Balneolota</taxon>
        <taxon>Balneolia</taxon>
        <taxon>Balneolales</taxon>
        <taxon>Balneolaceae</taxon>
        <taxon>Fodinibius</taxon>
    </lineage>
</organism>
<keyword evidence="3" id="KW-0489">Methyltransferase</keyword>
<dbReference type="Pfam" id="PF13649">
    <property type="entry name" value="Methyltransf_25"/>
    <property type="match status" value="1"/>
</dbReference>
<evidence type="ECO:0000313" key="3">
    <source>
        <dbReference type="EMBL" id="NGP87669.1"/>
    </source>
</evidence>
<dbReference type="PANTHER" id="PTHR43861:SF3">
    <property type="entry name" value="PUTATIVE (AFU_ORTHOLOGUE AFUA_2G14390)-RELATED"/>
    <property type="match status" value="1"/>
</dbReference>
<dbReference type="GO" id="GO:0032259">
    <property type="term" value="P:methylation"/>
    <property type="evidence" value="ECO:0007669"/>
    <property type="project" value="UniProtKB-KW"/>
</dbReference>
<dbReference type="EMBL" id="JAALLS010000004">
    <property type="protein sequence ID" value="NGP87669.1"/>
    <property type="molecule type" value="Genomic_DNA"/>
</dbReference>
<dbReference type="PANTHER" id="PTHR43861">
    <property type="entry name" value="TRANS-ACONITATE 2-METHYLTRANSFERASE-RELATED"/>
    <property type="match status" value="1"/>
</dbReference>
<accession>A0A6M1T133</accession>
<evidence type="ECO:0000313" key="4">
    <source>
        <dbReference type="Proteomes" id="UP000479132"/>
    </source>
</evidence>
<dbReference type="RefSeq" id="WP_165266633.1">
    <property type="nucleotide sequence ID" value="NZ_JAALLS010000004.1"/>
</dbReference>
<protein>
    <submittedName>
        <fullName evidence="3">Class I SAM-dependent methyltransferase</fullName>
    </submittedName>
</protein>
<dbReference type="AlphaFoldDB" id="A0A6M1T133"/>
<evidence type="ECO:0000259" key="2">
    <source>
        <dbReference type="Pfam" id="PF13649"/>
    </source>
</evidence>
<feature type="domain" description="Methyltransferase" evidence="2">
    <location>
        <begin position="47"/>
        <end position="134"/>
    </location>
</feature>
<proteinExistence type="predicted"/>
<name>A0A6M1T133_9BACT</name>
<dbReference type="Proteomes" id="UP000479132">
    <property type="component" value="Unassembled WGS sequence"/>
</dbReference>
<dbReference type="SUPFAM" id="SSF53335">
    <property type="entry name" value="S-adenosyl-L-methionine-dependent methyltransferases"/>
    <property type="match status" value="1"/>
</dbReference>
<sequence>MKTEAEAKKFWNERYSGNHFVYGKHPNTFFKQQLDKLPTGKLLMPAEGEGRNAVYAAEQGWSVTAFDVSSKAQKKALELAKRHHVAITYEVNTFQDFSFEPNSFDAIGFIYAHIHESLRRELHRKFIKALKPGGTLLLEAFSKEQLENNSGGPGTLEMLYSKEELLTDFKSLDTSIAESLEVTLSEGDHHKGQANIIRIIAQKPGN</sequence>
<dbReference type="InterPro" id="IPR029063">
    <property type="entry name" value="SAM-dependent_MTases_sf"/>
</dbReference>
<gene>
    <name evidence="3" type="ORF">G3569_04830</name>
</gene>
<keyword evidence="1 3" id="KW-0808">Transferase</keyword>
<keyword evidence="4" id="KW-1185">Reference proteome</keyword>
<evidence type="ECO:0000256" key="1">
    <source>
        <dbReference type="ARBA" id="ARBA00022679"/>
    </source>
</evidence>
<reference evidence="3 4" key="1">
    <citation type="submission" date="2020-02" db="EMBL/GenBank/DDBJ databases">
        <title>Aliifodinibius halophilus 2W32, complete genome.</title>
        <authorList>
            <person name="Li Y."/>
            <person name="Wu S."/>
        </authorList>
    </citation>
    <scope>NUCLEOTIDE SEQUENCE [LARGE SCALE GENOMIC DNA]</scope>
    <source>
        <strain evidence="3 4">2W32</strain>
    </source>
</reference>
<dbReference type="InterPro" id="IPR041698">
    <property type="entry name" value="Methyltransf_25"/>
</dbReference>